<dbReference type="Pfam" id="PF03186">
    <property type="entry name" value="CobD_Cbib"/>
    <property type="match status" value="1"/>
</dbReference>
<evidence type="ECO:0000313" key="12">
    <source>
        <dbReference type="EMBL" id="AEF95756.1"/>
    </source>
</evidence>
<evidence type="ECO:0000313" key="13">
    <source>
        <dbReference type="Proteomes" id="UP000009227"/>
    </source>
</evidence>
<dbReference type="GO" id="GO:0048472">
    <property type="term" value="F:threonine-phosphate decarboxylase activity"/>
    <property type="evidence" value="ECO:0007669"/>
    <property type="project" value="InterPro"/>
</dbReference>
<comment type="function">
    <text evidence="1 11">Converts cobyric acid to cobinamide by the addition of aminopropanol on the F carboxylic group.</text>
</comment>
<comment type="pathway">
    <text evidence="3 11">Cofactor biosynthesis; adenosylcobalamin biosynthesis.</text>
</comment>
<dbReference type="EMBL" id="CP002737">
    <property type="protein sequence ID" value="AEF95756.1"/>
    <property type="molecule type" value="Genomic_DNA"/>
</dbReference>
<dbReference type="GO" id="GO:0009236">
    <property type="term" value="P:cobalamin biosynthetic process"/>
    <property type="evidence" value="ECO:0007669"/>
    <property type="project" value="UniProtKB-UniRule"/>
</dbReference>
<reference evidence="12 13" key="1">
    <citation type="submission" date="2011-05" db="EMBL/GenBank/DDBJ databases">
        <title>Complete sequence of Methanotorris igneus Kol 5.</title>
        <authorList>
            <consortium name="US DOE Joint Genome Institute"/>
            <person name="Lucas S."/>
            <person name="Han J."/>
            <person name="Lapidus A."/>
            <person name="Cheng J.-F."/>
            <person name="Goodwin L."/>
            <person name="Pitluck S."/>
            <person name="Peters L."/>
            <person name="Mikhailova N."/>
            <person name="Chertkov O."/>
            <person name="Han C."/>
            <person name="Tapia R."/>
            <person name="Land M."/>
            <person name="Hauser L."/>
            <person name="Kyrpides N."/>
            <person name="Ivanova N."/>
            <person name="Pagani I."/>
            <person name="Sieprawska-Lupa M."/>
            <person name="Whitman W."/>
            <person name="Woyke T."/>
        </authorList>
    </citation>
    <scope>NUCLEOTIDE SEQUENCE [LARGE SCALE GENOMIC DNA]</scope>
    <source>
        <strain evidence="13">DSM 5666 / JCM 11834 / Kol 5</strain>
    </source>
</reference>
<accession>F6BA66</accession>
<feature type="transmembrane region" description="Helical" evidence="11">
    <location>
        <begin position="289"/>
        <end position="308"/>
    </location>
</feature>
<keyword evidence="13" id="KW-1185">Reference proteome</keyword>
<dbReference type="RefSeq" id="WP_013798365.1">
    <property type="nucleotide sequence ID" value="NC_015562.1"/>
</dbReference>
<dbReference type="AlphaFoldDB" id="F6BA66"/>
<evidence type="ECO:0000256" key="2">
    <source>
        <dbReference type="ARBA" id="ARBA00004651"/>
    </source>
</evidence>
<dbReference type="HAMAP" id="MF_00024">
    <property type="entry name" value="CobD_CbiB"/>
    <property type="match status" value="1"/>
</dbReference>
<feature type="transmembrane region" description="Helical" evidence="11">
    <location>
        <begin position="53"/>
        <end position="73"/>
    </location>
</feature>
<name>F6BA66_METIK</name>
<dbReference type="NCBIfam" id="NF002281">
    <property type="entry name" value="PRK01209.2-5"/>
    <property type="match status" value="1"/>
</dbReference>
<evidence type="ECO:0000256" key="10">
    <source>
        <dbReference type="ARBA" id="ARBA00023136"/>
    </source>
</evidence>
<dbReference type="OrthoDB" id="46105at2157"/>
<dbReference type="GO" id="GO:0015420">
    <property type="term" value="F:ABC-type vitamin B12 transporter activity"/>
    <property type="evidence" value="ECO:0007669"/>
    <property type="project" value="UniProtKB-UniRule"/>
</dbReference>
<feature type="transmembrane region" description="Helical" evidence="11">
    <location>
        <begin position="85"/>
        <end position="104"/>
    </location>
</feature>
<comment type="similarity">
    <text evidence="4 11">Belongs to the CobD/CbiB family.</text>
</comment>
<dbReference type="UniPathway" id="UPA00148"/>
<organism evidence="13">
    <name type="scientific">Methanotorris igneus (strain DSM 5666 / JCM 11834 / Kol 5)</name>
    <dbReference type="NCBI Taxonomy" id="880724"/>
    <lineage>
        <taxon>Archaea</taxon>
        <taxon>Methanobacteriati</taxon>
        <taxon>Methanobacteriota</taxon>
        <taxon>Methanomada group</taxon>
        <taxon>Methanococci</taxon>
        <taxon>Methanococcales</taxon>
        <taxon>Methanocaldococcaceae</taxon>
        <taxon>Methanotorris</taxon>
    </lineage>
</organism>
<dbReference type="NCBIfam" id="TIGR00380">
    <property type="entry name" value="cobal_cbiB"/>
    <property type="match status" value="1"/>
</dbReference>
<evidence type="ECO:0000256" key="4">
    <source>
        <dbReference type="ARBA" id="ARBA00006263"/>
    </source>
</evidence>
<dbReference type="InterPro" id="IPR004485">
    <property type="entry name" value="Cobalamin_biosynth_CobD/CbiB"/>
</dbReference>
<evidence type="ECO:0000256" key="6">
    <source>
        <dbReference type="ARBA" id="ARBA00022475"/>
    </source>
</evidence>
<dbReference type="PANTHER" id="PTHR34308:SF1">
    <property type="entry name" value="COBALAMIN BIOSYNTHESIS PROTEIN CBIB"/>
    <property type="match status" value="1"/>
</dbReference>
<dbReference type="GeneID" id="10643034"/>
<evidence type="ECO:0000256" key="7">
    <source>
        <dbReference type="ARBA" id="ARBA00022573"/>
    </source>
</evidence>
<keyword evidence="7 11" id="KW-0169">Cobalamin biosynthesis</keyword>
<feature type="transmembrane region" description="Helical" evidence="11">
    <location>
        <begin position="159"/>
        <end position="180"/>
    </location>
</feature>
<dbReference type="GO" id="GO:0005886">
    <property type="term" value="C:plasma membrane"/>
    <property type="evidence" value="ECO:0007669"/>
    <property type="project" value="UniProtKB-SubCell"/>
</dbReference>
<comment type="caution">
    <text evidence="11">Lacks conserved residue(s) required for the propagation of feature annotation.</text>
</comment>
<gene>
    <name evidence="11" type="primary">cobD</name>
    <name evidence="12" type="ordered locus">Metig_0199</name>
</gene>
<protein>
    <recommendedName>
        <fullName evidence="5 11">Probable cobalamin biosynthesis protein CobD</fullName>
    </recommendedName>
</protein>
<evidence type="ECO:0000256" key="9">
    <source>
        <dbReference type="ARBA" id="ARBA00022989"/>
    </source>
</evidence>
<evidence type="ECO:0000256" key="5">
    <source>
        <dbReference type="ARBA" id="ARBA00016185"/>
    </source>
</evidence>
<dbReference type="STRING" id="880724.Metig_0199"/>
<proteinExistence type="inferred from homology"/>
<keyword evidence="9 11" id="KW-1133">Transmembrane helix</keyword>
<dbReference type="HOGENOM" id="CLU_054212_0_0_2"/>
<evidence type="ECO:0000256" key="8">
    <source>
        <dbReference type="ARBA" id="ARBA00022692"/>
    </source>
</evidence>
<comment type="subcellular location">
    <subcellularLocation>
        <location evidence="2 11">Cell membrane</location>
        <topology evidence="2 11">Multi-pass membrane protein</topology>
    </subcellularLocation>
</comment>
<keyword evidence="10 11" id="KW-0472">Membrane</keyword>
<dbReference type="KEGG" id="mig:Metig_0199"/>
<dbReference type="PANTHER" id="PTHR34308">
    <property type="entry name" value="COBALAMIN BIOSYNTHESIS PROTEIN CBIB"/>
    <property type="match status" value="1"/>
</dbReference>
<evidence type="ECO:0000256" key="1">
    <source>
        <dbReference type="ARBA" id="ARBA00003384"/>
    </source>
</evidence>
<dbReference type="Proteomes" id="UP000009227">
    <property type="component" value="Chromosome"/>
</dbReference>
<evidence type="ECO:0000256" key="11">
    <source>
        <dbReference type="HAMAP-Rule" id="MF_00024"/>
    </source>
</evidence>
<keyword evidence="6 11" id="KW-1003">Cell membrane</keyword>
<evidence type="ECO:0000256" key="3">
    <source>
        <dbReference type="ARBA" id="ARBA00004953"/>
    </source>
</evidence>
<sequence>MLNPLILFLVVVIDRIFGEPPEKIHPTVLIGKLIAFLEKTFPSSNSKNKFRDFVFGSLVVFTVIFVVFVISILIEKIINSIENEILKDFVYAVILSTTIGYRSLLEFSKKPIDYLKDGDLENARKYVQCIVSRDASKLDEEHVLSAAIESASENITDSIIAPLFYAVIFGLPGAFVYRAINTMDAMMGYKNSKYSYYGKVAARLDDLANLIPSRLAGILLILTAPLYNGDIKKAIYGFLKEGNKTPSPNSGYTMATLANALNITLEKIDHYKLGNGKITIKKSYKALKAIDIVVFVFLLFYLLLFIILM</sequence>
<keyword evidence="8 11" id="KW-0812">Transmembrane</keyword>